<feature type="domain" description="Transposase IS110-like N-terminal" evidence="1">
    <location>
        <begin position="24"/>
        <end position="150"/>
    </location>
</feature>
<organism evidence="2 3">
    <name type="scientific">Dictyobacter aurantiacus</name>
    <dbReference type="NCBI Taxonomy" id="1936993"/>
    <lineage>
        <taxon>Bacteria</taxon>
        <taxon>Bacillati</taxon>
        <taxon>Chloroflexota</taxon>
        <taxon>Ktedonobacteria</taxon>
        <taxon>Ktedonobacterales</taxon>
        <taxon>Dictyobacteraceae</taxon>
        <taxon>Dictyobacter</taxon>
    </lineage>
</organism>
<evidence type="ECO:0000313" key="2">
    <source>
        <dbReference type="EMBL" id="GCE10024.1"/>
    </source>
</evidence>
<keyword evidence="3" id="KW-1185">Reference proteome</keyword>
<dbReference type="GO" id="GO:0003677">
    <property type="term" value="F:DNA binding"/>
    <property type="evidence" value="ECO:0007669"/>
    <property type="project" value="InterPro"/>
</dbReference>
<evidence type="ECO:0000313" key="3">
    <source>
        <dbReference type="Proteomes" id="UP000287224"/>
    </source>
</evidence>
<dbReference type="OrthoDB" id="964423at2"/>
<name>A0A401ZTC3_9CHLR</name>
<evidence type="ECO:0000259" key="1">
    <source>
        <dbReference type="Pfam" id="PF01548"/>
    </source>
</evidence>
<protein>
    <recommendedName>
        <fullName evidence="1">Transposase IS110-like N-terminal domain-containing protein</fullName>
    </recommendedName>
</protein>
<dbReference type="RefSeq" id="WP_160146381.1">
    <property type="nucleotide sequence ID" value="NZ_BIFQ01000002.1"/>
</dbReference>
<sequence length="178" mass="20598">MATKTKARTKLTLLHLLPQETLYVGVDIGKFRHVAGFLSRTLLTRHEHFEGCPTFVFEQSREGFRSFVERLGEYVPLEQTIVLLEHTGHYHRLLEQYLLDLDITVYRVHVQKRVEGMLKTDKRDALSLANALYTQLELGAQVQDKMQLVRRIEPPTSAAAQLQGVMRHRYELGHMSTQ</sequence>
<accession>A0A401ZTC3</accession>
<comment type="caution">
    <text evidence="2">The sequence shown here is derived from an EMBL/GenBank/DDBJ whole genome shotgun (WGS) entry which is preliminary data.</text>
</comment>
<dbReference type="AlphaFoldDB" id="A0A401ZTC3"/>
<dbReference type="InterPro" id="IPR002525">
    <property type="entry name" value="Transp_IS110-like_N"/>
</dbReference>
<dbReference type="GO" id="GO:0004803">
    <property type="term" value="F:transposase activity"/>
    <property type="evidence" value="ECO:0007669"/>
    <property type="project" value="InterPro"/>
</dbReference>
<dbReference type="GO" id="GO:0006313">
    <property type="term" value="P:DNA transposition"/>
    <property type="evidence" value="ECO:0007669"/>
    <property type="project" value="InterPro"/>
</dbReference>
<dbReference type="EMBL" id="BIFQ01000002">
    <property type="protein sequence ID" value="GCE10024.1"/>
    <property type="molecule type" value="Genomic_DNA"/>
</dbReference>
<dbReference type="Pfam" id="PF01548">
    <property type="entry name" value="DEDD_Tnp_IS110"/>
    <property type="match status" value="1"/>
</dbReference>
<reference evidence="3" key="1">
    <citation type="submission" date="2018-12" db="EMBL/GenBank/DDBJ databases">
        <title>Tengunoibacter tsumagoiensis gen. nov., sp. nov., Dictyobacter kobayashii sp. nov., D. alpinus sp. nov., and D. joshuensis sp. nov. and description of Dictyobacteraceae fam. nov. within the order Ktedonobacterales isolated from Tengu-no-mugimeshi.</title>
        <authorList>
            <person name="Wang C.M."/>
            <person name="Zheng Y."/>
            <person name="Sakai Y."/>
            <person name="Toyoda A."/>
            <person name="Minakuchi Y."/>
            <person name="Abe K."/>
            <person name="Yokota A."/>
            <person name="Yabe S."/>
        </authorList>
    </citation>
    <scope>NUCLEOTIDE SEQUENCE [LARGE SCALE GENOMIC DNA]</scope>
    <source>
        <strain evidence="3">S-27</strain>
    </source>
</reference>
<dbReference type="Proteomes" id="UP000287224">
    <property type="component" value="Unassembled WGS sequence"/>
</dbReference>
<gene>
    <name evidence="2" type="ORF">KDAU_73530</name>
</gene>
<proteinExistence type="predicted"/>